<evidence type="ECO:0000256" key="1">
    <source>
        <dbReference type="SAM" id="SignalP"/>
    </source>
</evidence>
<dbReference type="Proteomes" id="UP000438448">
    <property type="component" value="Unassembled WGS sequence"/>
</dbReference>
<reference evidence="2 3" key="1">
    <citation type="submission" date="2019-10" db="EMBL/GenBank/DDBJ databases">
        <title>Nocardia macrotermitis sp. nov. and Nocardia aurantia sp. nov., isolated from the gut of fungus growing-termite Macrotermes natalensis.</title>
        <authorList>
            <person name="Benndorf R."/>
            <person name="Schwitalla J."/>
            <person name="Martin K."/>
            <person name="De Beer W."/>
            <person name="Kaster A.-K."/>
            <person name="Vollmers J."/>
            <person name="Poulsen M."/>
            <person name="Beemelmanns C."/>
        </authorList>
    </citation>
    <scope>NUCLEOTIDE SEQUENCE [LARGE SCALE GENOMIC DNA]</scope>
    <source>
        <strain evidence="2 3">RB20</strain>
    </source>
</reference>
<gene>
    <name evidence="2" type="ORF">NRB20_35380</name>
</gene>
<sequence length="178" mass="18909">MAGRVVLRIAMGAMSLTVLSGCALLPNSLTHREPESTHTMSDLCNFPKQFLATYFHATVLTEKLVGAPPSSMSRKLTYENDCDLESPDGELAASVSMSFSSVPNQPRSGVARTWTVDGVSVLQIPLPGTPDYPAKGAYIGMDATIGKWTGSFGFGSGDEATLEAAAKMVVSMTRTLKE</sequence>
<evidence type="ECO:0000313" key="3">
    <source>
        <dbReference type="Proteomes" id="UP000438448"/>
    </source>
</evidence>
<protein>
    <recommendedName>
        <fullName evidence="4">DUF3558 domain-containing protein</fullName>
    </recommendedName>
</protein>
<organism evidence="2 3">
    <name type="scientific">Nocardia macrotermitis</name>
    <dbReference type="NCBI Taxonomy" id="2585198"/>
    <lineage>
        <taxon>Bacteria</taxon>
        <taxon>Bacillati</taxon>
        <taxon>Actinomycetota</taxon>
        <taxon>Actinomycetes</taxon>
        <taxon>Mycobacteriales</taxon>
        <taxon>Nocardiaceae</taxon>
        <taxon>Nocardia</taxon>
    </lineage>
</organism>
<keyword evidence="1" id="KW-0732">Signal</keyword>
<evidence type="ECO:0008006" key="4">
    <source>
        <dbReference type="Google" id="ProtNLM"/>
    </source>
</evidence>
<name>A0A7K0D3W7_9NOCA</name>
<feature type="chain" id="PRO_5039190613" description="DUF3558 domain-containing protein" evidence="1">
    <location>
        <begin position="21"/>
        <end position="178"/>
    </location>
</feature>
<keyword evidence="3" id="KW-1185">Reference proteome</keyword>
<feature type="signal peptide" evidence="1">
    <location>
        <begin position="1"/>
        <end position="20"/>
    </location>
</feature>
<comment type="caution">
    <text evidence="2">The sequence shown here is derived from an EMBL/GenBank/DDBJ whole genome shotgun (WGS) entry which is preliminary data.</text>
</comment>
<evidence type="ECO:0000313" key="2">
    <source>
        <dbReference type="EMBL" id="MQY20433.1"/>
    </source>
</evidence>
<accession>A0A7K0D3W7</accession>
<dbReference type="RefSeq" id="WP_153411212.1">
    <property type="nucleotide sequence ID" value="NZ_WEGK01000007.1"/>
</dbReference>
<dbReference type="PROSITE" id="PS51257">
    <property type="entry name" value="PROKAR_LIPOPROTEIN"/>
    <property type="match status" value="1"/>
</dbReference>
<proteinExistence type="predicted"/>
<dbReference type="AlphaFoldDB" id="A0A7K0D3W7"/>
<dbReference type="OrthoDB" id="4557383at2"/>
<dbReference type="EMBL" id="WEGK01000007">
    <property type="protein sequence ID" value="MQY20433.1"/>
    <property type="molecule type" value="Genomic_DNA"/>
</dbReference>